<dbReference type="Gene3D" id="3.30.497.10">
    <property type="entry name" value="Antithrombin, subunit I, domain 2"/>
    <property type="match status" value="1"/>
</dbReference>
<evidence type="ECO:0000313" key="4">
    <source>
        <dbReference type="Proteomes" id="UP000007177"/>
    </source>
</evidence>
<keyword evidence="4" id="KW-1185">Reference proteome</keyword>
<dbReference type="SUPFAM" id="SSF56574">
    <property type="entry name" value="Serpins"/>
    <property type="match status" value="1"/>
</dbReference>
<reference evidence="4" key="1">
    <citation type="submission" date="2011-07" db="EMBL/GenBank/DDBJ databases">
        <title>Complete genome sequence of Acetobacterium woodii.</title>
        <authorList>
            <person name="Poehlein A."/>
            <person name="Schmidt S."/>
            <person name="Kaster A.-K."/>
            <person name="Goenrich M."/>
            <person name="Vollmers J."/>
            <person name="Thuermer A."/>
            <person name="Gottschalk G."/>
            <person name="Thauer R.K."/>
            <person name="Daniel R."/>
            <person name="Mueller V."/>
        </authorList>
    </citation>
    <scope>NUCLEOTIDE SEQUENCE [LARGE SCALE GENOMIC DNA]</scope>
    <source>
        <strain evidence="4">ATCC 29683 / DSM 1030 / JCM 2381 / KCTC 1655 / WB1</strain>
    </source>
</reference>
<dbReference type="InterPro" id="IPR023796">
    <property type="entry name" value="Serpin_dom"/>
</dbReference>
<feature type="domain" description="Serpin" evidence="2">
    <location>
        <begin position="45"/>
        <end position="405"/>
    </location>
</feature>
<name>H6LJ24_ACEWD</name>
<dbReference type="InterPro" id="IPR023795">
    <property type="entry name" value="Serpin_CS"/>
</dbReference>
<dbReference type="InterPro" id="IPR036186">
    <property type="entry name" value="Serpin_sf"/>
</dbReference>
<evidence type="ECO:0000256" key="1">
    <source>
        <dbReference type="RuleBase" id="RU000411"/>
    </source>
</evidence>
<comment type="similarity">
    <text evidence="1">Belongs to the serpin family.</text>
</comment>
<accession>H6LJ24</accession>
<evidence type="ECO:0000259" key="2">
    <source>
        <dbReference type="SMART" id="SM00093"/>
    </source>
</evidence>
<dbReference type="AlphaFoldDB" id="H6LJ24"/>
<dbReference type="GO" id="GO:0005615">
    <property type="term" value="C:extracellular space"/>
    <property type="evidence" value="ECO:0007669"/>
    <property type="project" value="InterPro"/>
</dbReference>
<dbReference type="PROSITE" id="PS00284">
    <property type="entry name" value="SERPIN"/>
    <property type="match status" value="1"/>
</dbReference>
<dbReference type="MEROPS" id="I04.073"/>
<dbReference type="eggNOG" id="COG4826">
    <property type="taxonomic scope" value="Bacteria"/>
</dbReference>
<organism evidence="3 4">
    <name type="scientific">Acetobacterium woodii (strain ATCC 29683 / DSM 1030 / JCM 2381 / KCTC 1655 / WB1)</name>
    <dbReference type="NCBI Taxonomy" id="931626"/>
    <lineage>
        <taxon>Bacteria</taxon>
        <taxon>Bacillati</taxon>
        <taxon>Bacillota</taxon>
        <taxon>Clostridia</taxon>
        <taxon>Eubacteriales</taxon>
        <taxon>Eubacteriaceae</taxon>
        <taxon>Acetobacterium</taxon>
    </lineage>
</organism>
<dbReference type="PANTHER" id="PTHR11461">
    <property type="entry name" value="SERINE PROTEASE INHIBITOR, SERPIN"/>
    <property type="match status" value="1"/>
</dbReference>
<dbReference type="EMBL" id="CP002987">
    <property type="protein sequence ID" value="AFA47387.1"/>
    <property type="molecule type" value="Genomic_DNA"/>
</dbReference>
<proteinExistence type="inferred from homology"/>
<gene>
    <name evidence="3" type="ordered locus">Awo_c05880</name>
</gene>
<dbReference type="KEGG" id="awo:Awo_c05880"/>
<dbReference type="InterPro" id="IPR000215">
    <property type="entry name" value="Serpin_fam"/>
</dbReference>
<dbReference type="CDD" id="cd19588">
    <property type="entry name" value="serpin_miropin-like"/>
    <property type="match status" value="1"/>
</dbReference>
<dbReference type="SMART" id="SM00093">
    <property type="entry name" value="SERPIN"/>
    <property type="match status" value="1"/>
</dbReference>
<sequence length="407" mass="45216">MGLAGIVAIMLIMAGCQKKNQLKPDESVLASFDRSIVAKRNDFGFSLYQKLINENENMMISPVGVTLAMDMAYNGAEGETKAVMAKALNIQGIDTERLNKNNRALLYLLTSAEPKVILNIADSLWLDQSFEFSEPFRQTVKDNYQAQTEELDFSDPKSADTINKWVKDKTAGVIDQIVDAPIDSETMMFLINTVYFKGAWTSPFDQEQTSEQNFKTGNGQTVATPMMFQSGAFDYLKTVDFQAVRLPYGDEQKMAMILFLPNEESSLVEFQGQLNQENWSNWMNQLAQKEGTIMLPRLTLTTEESLKQALTDLGMGVAFEAGKADFSGMTTAGSGGDIKISDVKHKTYLQVDERGTEAAAATSVEIGLTSMPTYDFELRFDRPFFYAIQDRETGAIIFLGSVSDPGK</sequence>
<dbReference type="HOGENOM" id="CLU_023330_0_3_9"/>
<dbReference type="Gene3D" id="2.30.39.10">
    <property type="entry name" value="Alpha-1-antitrypsin, domain 1"/>
    <property type="match status" value="1"/>
</dbReference>
<protein>
    <submittedName>
        <fullName evidence="3">Proteinase inhibitor I4, serpin</fullName>
    </submittedName>
</protein>
<dbReference type="Proteomes" id="UP000007177">
    <property type="component" value="Chromosome"/>
</dbReference>
<dbReference type="InterPro" id="IPR042178">
    <property type="entry name" value="Serpin_sf_1"/>
</dbReference>
<dbReference type="Pfam" id="PF00079">
    <property type="entry name" value="Serpin"/>
    <property type="match status" value="1"/>
</dbReference>
<reference evidence="3 4" key="2">
    <citation type="journal article" date="2012" name="PLoS ONE">
        <title>An ancient pathway combining carbon dioxide fixation with the generation and utilization of a sodium ion gradient for ATP synthesis.</title>
        <authorList>
            <person name="Poehlein A."/>
            <person name="Schmidt S."/>
            <person name="Kaster A.K."/>
            <person name="Goenrich M."/>
            <person name="Vollmers J."/>
            <person name="Thurmer A."/>
            <person name="Bertsch J."/>
            <person name="Schuchmann K."/>
            <person name="Voigt B."/>
            <person name="Hecker M."/>
            <person name="Daniel R."/>
            <person name="Thauer R.K."/>
            <person name="Gottschalk G."/>
            <person name="Muller V."/>
        </authorList>
    </citation>
    <scope>NUCLEOTIDE SEQUENCE [LARGE SCALE GENOMIC DNA]</scope>
    <source>
        <strain evidence="4">ATCC 29683 / DSM 1030 / JCM 2381 / KCTC 1655 / WB1</strain>
    </source>
</reference>
<dbReference type="STRING" id="931626.Awo_c05880"/>
<dbReference type="PANTHER" id="PTHR11461:SF211">
    <property type="entry name" value="GH10112P-RELATED"/>
    <property type="match status" value="1"/>
</dbReference>
<dbReference type="InterPro" id="IPR042185">
    <property type="entry name" value="Serpin_sf_2"/>
</dbReference>
<dbReference type="GO" id="GO:0004867">
    <property type="term" value="F:serine-type endopeptidase inhibitor activity"/>
    <property type="evidence" value="ECO:0007669"/>
    <property type="project" value="InterPro"/>
</dbReference>
<evidence type="ECO:0000313" key="3">
    <source>
        <dbReference type="EMBL" id="AFA47387.1"/>
    </source>
</evidence>